<dbReference type="InterPro" id="IPR001254">
    <property type="entry name" value="Trypsin_dom"/>
</dbReference>
<accession>A0A8J6EK30</accession>
<keyword evidence="6" id="KW-0865">Zymogen</keyword>
<dbReference type="GO" id="GO:0004252">
    <property type="term" value="F:serine-type endopeptidase activity"/>
    <property type="evidence" value="ECO:0007669"/>
    <property type="project" value="InterPro"/>
</dbReference>
<dbReference type="AlphaFoldDB" id="A0A8J6EK30"/>
<protein>
    <recommendedName>
        <fullName evidence="13">Ovochymase-2</fullName>
        <ecNumber evidence="12">3.4.21.120</ecNumber>
    </recommendedName>
    <alternativeName>
        <fullName evidence="14">Oviductal protease</fullName>
    </alternativeName>
    <alternativeName>
        <fullName evidence="9">Oviductin</fullName>
    </alternativeName>
</protein>
<dbReference type="PROSITE" id="PS01180">
    <property type="entry name" value="CUB"/>
    <property type="match status" value="2"/>
</dbReference>
<evidence type="ECO:0000256" key="2">
    <source>
        <dbReference type="ARBA" id="ARBA00022723"/>
    </source>
</evidence>
<comment type="caution">
    <text evidence="15">Lacks conserved residue(s) required for the propagation of feature annotation.</text>
</comment>
<dbReference type="InterPro" id="IPR000859">
    <property type="entry name" value="CUB_dom"/>
</dbReference>
<dbReference type="EMBL" id="WNTK01000258">
    <property type="protein sequence ID" value="KAG9470548.1"/>
    <property type="molecule type" value="Genomic_DNA"/>
</dbReference>
<dbReference type="Pfam" id="PF00431">
    <property type="entry name" value="CUB"/>
    <property type="match status" value="2"/>
</dbReference>
<comment type="similarity">
    <text evidence="8">Belongs to the peptidase S1 family. CLIP subfamily.</text>
</comment>
<feature type="domain" description="CUB" evidence="17">
    <location>
        <begin position="506"/>
        <end position="624"/>
    </location>
</feature>
<dbReference type="InterPro" id="IPR009003">
    <property type="entry name" value="Peptidase_S1_PA"/>
</dbReference>
<feature type="domain" description="CUB" evidence="17">
    <location>
        <begin position="648"/>
        <end position="761"/>
    </location>
</feature>
<feature type="domain" description="Peptidase S1" evidence="18">
    <location>
        <begin position="271"/>
        <end position="504"/>
    </location>
</feature>
<dbReference type="PROSITE" id="PS00135">
    <property type="entry name" value="TRYPSIN_SER"/>
    <property type="match status" value="1"/>
</dbReference>
<dbReference type="Proteomes" id="UP000770717">
    <property type="component" value="Unassembled WGS sequence"/>
</dbReference>
<evidence type="ECO:0000256" key="11">
    <source>
        <dbReference type="ARBA" id="ARBA00055017"/>
    </source>
</evidence>
<dbReference type="FunFam" id="2.40.10.10:FF:000002">
    <property type="entry name" value="Transmembrane protease serine"/>
    <property type="match status" value="1"/>
</dbReference>
<evidence type="ECO:0000256" key="16">
    <source>
        <dbReference type="RuleBase" id="RU363034"/>
    </source>
</evidence>
<evidence type="ECO:0000256" key="10">
    <source>
        <dbReference type="ARBA" id="ARBA00050866"/>
    </source>
</evidence>
<reference evidence="19" key="1">
    <citation type="thesis" date="2020" institute="ProQuest LLC" country="789 East Eisenhower Parkway, Ann Arbor, MI, USA">
        <title>Comparative Genomics and Chromosome Evolution.</title>
        <authorList>
            <person name="Mudd A.B."/>
        </authorList>
    </citation>
    <scope>NUCLEOTIDE SEQUENCE</scope>
    <source>
        <strain evidence="19">HN-11 Male</strain>
        <tissue evidence="19">Kidney and liver</tissue>
    </source>
</reference>
<dbReference type="PANTHER" id="PTHR24252">
    <property type="entry name" value="ACROSIN-RELATED"/>
    <property type="match status" value="1"/>
</dbReference>
<dbReference type="SMART" id="SM00020">
    <property type="entry name" value="Tryp_SPc"/>
    <property type="match status" value="2"/>
</dbReference>
<evidence type="ECO:0000256" key="7">
    <source>
        <dbReference type="ARBA" id="ARBA00023157"/>
    </source>
</evidence>
<evidence type="ECO:0000256" key="1">
    <source>
        <dbReference type="ARBA" id="ARBA00022670"/>
    </source>
</evidence>
<dbReference type="PRINTS" id="PR00722">
    <property type="entry name" value="CHYMOTRYPSIN"/>
</dbReference>
<feature type="disulfide bond" evidence="15">
    <location>
        <begin position="648"/>
        <end position="675"/>
    </location>
</feature>
<dbReference type="SUPFAM" id="SSF50494">
    <property type="entry name" value="Trypsin-like serine proteases"/>
    <property type="match status" value="2"/>
</dbReference>
<dbReference type="EC" id="3.4.21.120" evidence="12"/>
<dbReference type="InterPro" id="IPR001314">
    <property type="entry name" value="Peptidase_S1A"/>
</dbReference>
<dbReference type="InterPro" id="IPR018114">
    <property type="entry name" value="TRYPSIN_HIS"/>
</dbReference>
<name>A0A8J6EK30_ELECQ</name>
<dbReference type="PROSITE" id="PS00134">
    <property type="entry name" value="TRYPSIN_HIS"/>
    <property type="match status" value="1"/>
</dbReference>
<proteinExistence type="inferred from homology"/>
<keyword evidence="5" id="KW-0106">Calcium</keyword>
<evidence type="ECO:0000313" key="19">
    <source>
        <dbReference type="EMBL" id="KAG9470548.1"/>
    </source>
</evidence>
<dbReference type="GO" id="GO:0009566">
    <property type="term" value="P:fertilization"/>
    <property type="evidence" value="ECO:0007669"/>
    <property type="project" value="UniProtKB-ARBA"/>
</dbReference>
<organism evidence="19 20">
    <name type="scientific">Eleutherodactylus coqui</name>
    <name type="common">Puerto Rican coqui</name>
    <dbReference type="NCBI Taxonomy" id="57060"/>
    <lineage>
        <taxon>Eukaryota</taxon>
        <taxon>Metazoa</taxon>
        <taxon>Chordata</taxon>
        <taxon>Craniata</taxon>
        <taxon>Vertebrata</taxon>
        <taxon>Euteleostomi</taxon>
        <taxon>Amphibia</taxon>
        <taxon>Batrachia</taxon>
        <taxon>Anura</taxon>
        <taxon>Neobatrachia</taxon>
        <taxon>Hyloidea</taxon>
        <taxon>Eleutherodactylidae</taxon>
        <taxon>Eleutherodactylinae</taxon>
        <taxon>Eleutherodactylus</taxon>
        <taxon>Eleutherodactylus</taxon>
    </lineage>
</organism>
<evidence type="ECO:0000256" key="14">
    <source>
        <dbReference type="ARBA" id="ARBA00075374"/>
    </source>
</evidence>
<keyword evidence="7 15" id="KW-1015">Disulfide bond</keyword>
<dbReference type="FunFam" id="2.60.120.290:FF:000005">
    <property type="entry name" value="Procollagen C-endopeptidase enhancer 1"/>
    <property type="match status" value="1"/>
</dbReference>
<evidence type="ECO:0000256" key="4">
    <source>
        <dbReference type="ARBA" id="ARBA00022825"/>
    </source>
</evidence>
<dbReference type="OrthoDB" id="6380398at2759"/>
<evidence type="ECO:0000256" key="15">
    <source>
        <dbReference type="PROSITE-ProRule" id="PRU00059"/>
    </source>
</evidence>
<comment type="caution">
    <text evidence="19">The sequence shown here is derived from an EMBL/GenBank/DDBJ whole genome shotgun (WGS) entry which is preliminary data.</text>
</comment>
<dbReference type="SMART" id="SM00042">
    <property type="entry name" value="CUB"/>
    <property type="match status" value="2"/>
</dbReference>
<evidence type="ECO:0000256" key="8">
    <source>
        <dbReference type="ARBA" id="ARBA00024195"/>
    </source>
</evidence>
<dbReference type="SUPFAM" id="SSF49854">
    <property type="entry name" value="Spermadhesin, CUB domain"/>
    <property type="match status" value="2"/>
</dbReference>
<dbReference type="Gene3D" id="2.60.120.290">
    <property type="entry name" value="Spermadhesin, CUB domain"/>
    <property type="match status" value="2"/>
</dbReference>
<dbReference type="InterPro" id="IPR033116">
    <property type="entry name" value="TRYPSIN_SER"/>
</dbReference>
<gene>
    <name evidence="19" type="ORF">GDO78_017351</name>
</gene>
<sequence length="771" mass="84676">MKCGIRPLRKPEDFINSNSRIIGGMDTPIGGQPWTVTLTSESSCIFFFSSDKIQHFMVVAGEYDQNSEDPQQQEIPVSDVRLHPKYKHNGSMSYDIALVYLQRPVILGSRVQCVCLPKVGDKVESGTLCVTSGWGRVNESGELPNILQEVNLPILDDETCRSALDSMGLPTLHKSMICAGFPDGGRDACQGDSGGPLVCRRPSGTWVLVGITSWGSGCGRAWGASMTNRPTLGSPAIFSKVSALIDFIRNSSSDSVCGVAPLSPQWLLNRIVAGEESCPNCWPWQVMVMYRNMYQCGGVILSPRWVLTAAHCLQSSDLSRYRLLAGIHDRLLNESSRQDRTVHSIVAHEMYNPINNDYDIALIRLAEDLAFNNFVHPVCLPKREEPLEPTSLCVVTGWGSTGEDGQYSRRLQQLEVPILDNNICNSSYYPGVISERMFCAGFPDSGGKDSCQGDSGGPLVCPSSNKSYILYGIVSWGVGCARSKKPGVYTRVRSFLSWIESTQQACPSGLLLDDQVGSIASPGFPYGYVGGLICSWVISTTSSAGLIKIVVEHLSIEDSVNCILESLSLYWEENNVTKLIDKMCGFQFTPVTYESRGPVVRVVFISANQGAYSRNGFSLQYKIYGGQGNGIYLHEIPLYGLHDLLVNCNDVIETSENGVISSPGYPATYPNDLRCKWRIIAPFGSIIRLDIDSLTTEKDRTGCQDILHVYQGLGENKVLLGSFCGNMSDYALKTSITEMALEFTSDSKVSMKGFSSRYSFWKLPTAGKVFR</sequence>
<evidence type="ECO:0000256" key="12">
    <source>
        <dbReference type="ARBA" id="ARBA00066609"/>
    </source>
</evidence>
<keyword evidence="4 16" id="KW-0720">Serine protease</keyword>
<evidence type="ECO:0000256" key="3">
    <source>
        <dbReference type="ARBA" id="ARBA00022801"/>
    </source>
</evidence>
<dbReference type="GO" id="GO:0006508">
    <property type="term" value="P:proteolysis"/>
    <property type="evidence" value="ECO:0007669"/>
    <property type="project" value="UniProtKB-KW"/>
</dbReference>
<keyword evidence="2" id="KW-0479">Metal-binding</keyword>
<evidence type="ECO:0000256" key="5">
    <source>
        <dbReference type="ARBA" id="ARBA00022837"/>
    </source>
</evidence>
<dbReference type="CDD" id="cd00190">
    <property type="entry name" value="Tryp_SPc"/>
    <property type="match status" value="2"/>
</dbReference>
<evidence type="ECO:0000259" key="18">
    <source>
        <dbReference type="PROSITE" id="PS50240"/>
    </source>
</evidence>
<evidence type="ECO:0000313" key="20">
    <source>
        <dbReference type="Proteomes" id="UP000770717"/>
    </source>
</evidence>
<dbReference type="GO" id="GO:0046872">
    <property type="term" value="F:metal ion binding"/>
    <property type="evidence" value="ECO:0007669"/>
    <property type="project" value="UniProtKB-KW"/>
</dbReference>
<keyword evidence="20" id="KW-1185">Reference proteome</keyword>
<dbReference type="PANTHER" id="PTHR24252:SF18">
    <property type="entry name" value="OVOCHYMASE 1"/>
    <property type="match status" value="1"/>
</dbReference>
<dbReference type="CDD" id="cd00041">
    <property type="entry name" value="CUB"/>
    <property type="match status" value="2"/>
</dbReference>
<keyword evidence="3 16" id="KW-0378">Hydrolase</keyword>
<dbReference type="Pfam" id="PF00089">
    <property type="entry name" value="Trypsin"/>
    <property type="match status" value="2"/>
</dbReference>
<dbReference type="InterPro" id="IPR043504">
    <property type="entry name" value="Peptidase_S1_PA_chymotrypsin"/>
</dbReference>
<evidence type="ECO:0000256" key="13">
    <source>
        <dbReference type="ARBA" id="ARBA00073429"/>
    </source>
</evidence>
<evidence type="ECO:0000256" key="6">
    <source>
        <dbReference type="ARBA" id="ARBA00023145"/>
    </source>
</evidence>
<comment type="catalytic activity">
    <reaction evidence="10">
        <text>Preferential cleavage at 371-Gly-Ser-Arg-|-Trp-374 of glycoprotein gp43 in Xenopus laevis coelemic egg envelope to yield gp41.</text>
        <dbReference type="EC" id="3.4.21.120"/>
    </reaction>
</comment>
<dbReference type="PROSITE" id="PS50240">
    <property type="entry name" value="TRYPSIN_DOM"/>
    <property type="match status" value="2"/>
</dbReference>
<keyword evidence="1 16" id="KW-0645">Protease</keyword>
<evidence type="ECO:0000256" key="9">
    <source>
        <dbReference type="ARBA" id="ARBA00043205"/>
    </source>
</evidence>
<dbReference type="InterPro" id="IPR035914">
    <property type="entry name" value="Sperma_CUB_dom_sf"/>
</dbReference>
<evidence type="ECO:0000259" key="17">
    <source>
        <dbReference type="PROSITE" id="PS01180"/>
    </source>
</evidence>
<feature type="domain" description="Peptidase S1" evidence="18">
    <location>
        <begin position="21"/>
        <end position="253"/>
    </location>
</feature>
<dbReference type="FunFam" id="2.40.10.10:FF:000003">
    <property type="entry name" value="Transmembrane serine protease 3"/>
    <property type="match status" value="1"/>
</dbReference>
<comment type="function">
    <text evidence="11">Mediates gamete interaction by affecting the vitelline coat.</text>
</comment>
<dbReference type="Gene3D" id="2.40.10.10">
    <property type="entry name" value="Trypsin-like serine proteases"/>
    <property type="match status" value="2"/>
</dbReference>